<feature type="domain" description="SsuA/THI5-like" evidence="4">
    <location>
        <begin position="3"/>
        <end position="175"/>
    </location>
</feature>
<reference evidence="5" key="1">
    <citation type="journal article" date="2014" name="Front. Microbiol.">
        <title>High frequency of phylogenetically diverse reductive dehalogenase-homologous genes in deep subseafloor sedimentary metagenomes.</title>
        <authorList>
            <person name="Kawai M."/>
            <person name="Futagami T."/>
            <person name="Toyoda A."/>
            <person name="Takaki Y."/>
            <person name="Nishi S."/>
            <person name="Hori S."/>
            <person name="Arai W."/>
            <person name="Tsubouchi T."/>
            <person name="Morono Y."/>
            <person name="Uchiyama I."/>
            <person name="Ito T."/>
            <person name="Fujiyama A."/>
            <person name="Inagaki F."/>
            <person name="Takami H."/>
        </authorList>
    </citation>
    <scope>NUCLEOTIDE SEQUENCE</scope>
    <source>
        <strain evidence="5">Expedition CK06-06</strain>
    </source>
</reference>
<dbReference type="Gene3D" id="3.40.190.10">
    <property type="entry name" value="Periplasmic binding protein-like II"/>
    <property type="match status" value="2"/>
</dbReference>
<comment type="similarity">
    <text evidence="2">Belongs to the bacterial solute-binding protein SsuA/TauA family.</text>
</comment>
<organism evidence="5">
    <name type="scientific">marine sediment metagenome</name>
    <dbReference type="NCBI Taxonomy" id="412755"/>
    <lineage>
        <taxon>unclassified sequences</taxon>
        <taxon>metagenomes</taxon>
        <taxon>ecological metagenomes</taxon>
    </lineage>
</organism>
<proteinExistence type="inferred from homology"/>
<gene>
    <name evidence="5" type="ORF">S01H4_43584</name>
</gene>
<dbReference type="Pfam" id="PF09084">
    <property type="entry name" value="NMT1"/>
    <property type="match status" value="1"/>
</dbReference>
<evidence type="ECO:0000313" key="5">
    <source>
        <dbReference type="EMBL" id="GAH00088.1"/>
    </source>
</evidence>
<dbReference type="SUPFAM" id="SSF53850">
    <property type="entry name" value="Periplasmic binding protein-like II"/>
    <property type="match status" value="1"/>
</dbReference>
<dbReference type="PANTHER" id="PTHR30024:SF47">
    <property type="entry name" value="TAURINE-BINDING PERIPLASMIC PROTEIN"/>
    <property type="match status" value="1"/>
</dbReference>
<sequence>DALIAGEADISTSAGFVFVSNSFDYTDLRVFGTVATAQVKELVARKDKGITTIDDLAGKKIGVTRKSGAEFLFGVFLTFNGLSYKDVELVDLKASEIVEAISNGDIDAGFTWDPYTYNIKKELGENVISWFGGEDFYFVLLTKEDWIKNNPAAAERFIKSVLEAEDHIKGNPEEAKEFVRNRFDYESDYIDYSWPKQEFAVVLEQAMLITFEDQARWRIKNKLTEATEVPNYLYYIYMDALEEVKPEAIGIIR</sequence>
<evidence type="ECO:0000256" key="1">
    <source>
        <dbReference type="ARBA" id="ARBA00004418"/>
    </source>
</evidence>
<dbReference type="InterPro" id="IPR015168">
    <property type="entry name" value="SsuA/THI5"/>
</dbReference>
<evidence type="ECO:0000259" key="4">
    <source>
        <dbReference type="Pfam" id="PF09084"/>
    </source>
</evidence>
<comment type="subcellular location">
    <subcellularLocation>
        <location evidence="1">Periplasm</location>
    </subcellularLocation>
</comment>
<evidence type="ECO:0000256" key="2">
    <source>
        <dbReference type="ARBA" id="ARBA00010742"/>
    </source>
</evidence>
<dbReference type="CDD" id="cd01008">
    <property type="entry name" value="PBP2_NrtA_SsuA_CpmA_like"/>
    <property type="match status" value="1"/>
</dbReference>
<keyword evidence="3" id="KW-0732">Signal</keyword>
<dbReference type="EMBL" id="BART01024060">
    <property type="protein sequence ID" value="GAH00088.1"/>
    <property type="molecule type" value="Genomic_DNA"/>
</dbReference>
<feature type="non-terminal residue" evidence="5">
    <location>
        <position position="1"/>
    </location>
</feature>
<dbReference type="GO" id="GO:0042597">
    <property type="term" value="C:periplasmic space"/>
    <property type="evidence" value="ECO:0007669"/>
    <property type="project" value="UniProtKB-SubCell"/>
</dbReference>
<protein>
    <recommendedName>
        <fullName evidence="4">SsuA/THI5-like domain-containing protein</fullName>
    </recommendedName>
</protein>
<evidence type="ECO:0000256" key="3">
    <source>
        <dbReference type="ARBA" id="ARBA00022729"/>
    </source>
</evidence>
<dbReference type="AlphaFoldDB" id="X1DUL4"/>
<comment type="caution">
    <text evidence="5">The sequence shown here is derived from an EMBL/GenBank/DDBJ whole genome shotgun (WGS) entry which is preliminary data.</text>
</comment>
<name>X1DUL4_9ZZZZ</name>
<accession>X1DUL4</accession>
<dbReference type="PANTHER" id="PTHR30024">
    <property type="entry name" value="ALIPHATIC SULFONATES-BINDING PROTEIN-RELATED"/>
    <property type="match status" value="1"/>
</dbReference>